<evidence type="ECO:0000313" key="12">
    <source>
        <dbReference type="Proteomes" id="UP000315496"/>
    </source>
</evidence>
<evidence type="ECO:0000256" key="3">
    <source>
        <dbReference type="ARBA" id="ARBA00011970"/>
    </source>
</evidence>
<dbReference type="Gene3D" id="1.25.40.10">
    <property type="entry name" value="Tetratricopeptide repeat domain"/>
    <property type="match status" value="3"/>
</dbReference>
<dbReference type="InterPro" id="IPR037919">
    <property type="entry name" value="OGT"/>
</dbReference>
<dbReference type="PANTHER" id="PTHR44366:SF1">
    <property type="entry name" value="UDP-N-ACETYLGLUCOSAMINE--PEPTIDE N-ACETYLGLUCOSAMINYLTRANSFERASE 110 KDA SUBUNIT"/>
    <property type="match status" value="1"/>
</dbReference>
<dbReference type="OrthoDB" id="9991317at2759"/>
<accession>A0A4Z1SKZ8</accession>
<dbReference type="GO" id="GO:0006493">
    <property type="term" value="P:protein O-linked glycosylation"/>
    <property type="evidence" value="ECO:0007669"/>
    <property type="project" value="InterPro"/>
</dbReference>
<comment type="caution">
    <text evidence="11">The sequence shown here is derived from an EMBL/GenBank/DDBJ whole genome shotgun (WGS) entry which is preliminary data.</text>
</comment>
<dbReference type="Gene3D" id="3.40.50.2000">
    <property type="entry name" value="Glycogen Phosphorylase B"/>
    <property type="match status" value="1"/>
</dbReference>
<dbReference type="SMART" id="SM00028">
    <property type="entry name" value="TPR"/>
    <property type="match status" value="7"/>
</dbReference>
<dbReference type="PANTHER" id="PTHR44366">
    <property type="entry name" value="UDP-N-ACETYLGLUCOSAMINE--PEPTIDE N-ACETYLGLUCOSAMINYLTRANSFERASE 110 KDA SUBUNIT"/>
    <property type="match status" value="1"/>
</dbReference>
<dbReference type="Pfam" id="PF13432">
    <property type="entry name" value="TPR_16"/>
    <property type="match status" value="1"/>
</dbReference>
<feature type="region of interest" description="Disordered" evidence="9">
    <location>
        <begin position="1105"/>
        <end position="1141"/>
    </location>
</feature>
<comment type="pathway">
    <text evidence="1">Protein modification; protein glycosylation.</text>
</comment>
<proteinExistence type="inferred from homology"/>
<keyword evidence="12" id="KW-1185">Reference proteome</keyword>
<dbReference type="EMBL" id="VDLU01000005">
    <property type="protein sequence ID" value="TNJ26334.1"/>
    <property type="molecule type" value="Genomic_DNA"/>
</dbReference>
<feature type="repeat" description="TPR" evidence="8">
    <location>
        <begin position="293"/>
        <end position="326"/>
    </location>
</feature>
<dbReference type="InterPro" id="IPR029489">
    <property type="entry name" value="OGT/SEC/SPY_C"/>
</dbReference>
<evidence type="ECO:0000256" key="7">
    <source>
        <dbReference type="ARBA" id="ARBA00022803"/>
    </source>
</evidence>
<gene>
    <name evidence="11" type="ORF">GMRT_13368</name>
</gene>
<dbReference type="InterPro" id="IPR019734">
    <property type="entry name" value="TPR_rpt"/>
</dbReference>
<dbReference type="UniPathway" id="UPA00378"/>
<feature type="repeat" description="TPR" evidence="8">
    <location>
        <begin position="583"/>
        <end position="616"/>
    </location>
</feature>
<dbReference type="PROSITE" id="PS50293">
    <property type="entry name" value="TPR_REGION"/>
    <property type="match status" value="2"/>
</dbReference>
<dbReference type="Pfam" id="PF13844">
    <property type="entry name" value="Glyco_transf_41"/>
    <property type="match status" value="2"/>
</dbReference>
<dbReference type="InterPro" id="IPR011990">
    <property type="entry name" value="TPR-like_helical_dom_sf"/>
</dbReference>
<evidence type="ECO:0000256" key="2">
    <source>
        <dbReference type="ARBA" id="ARBA00005386"/>
    </source>
</evidence>
<feature type="domain" description="O-GlcNAc transferase C-terminal" evidence="10">
    <location>
        <begin position="882"/>
        <end position="1043"/>
    </location>
</feature>
<evidence type="ECO:0000256" key="8">
    <source>
        <dbReference type="PROSITE-ProRule" id="PRU00339"/>
    </source>
</evidence>
<keyword evidence="4" id="KW-0328">Glycosyltransferase</keyword>
<keyword evidence="6" id="KW-0677">Repeat</keyword>
<keyword evidence="5 11" id="KW-0808">Transferase</keyword>
<reference evidence="11 12" key="1">
    <citation type="submission" date="2019-05" db="EMBL/GenBank/DDBJ databases">
        <title>The compact genome of Giardia muris reveals important steps in the evolution of intestinal protozoan parasites.</title>
        <authorList>
            <person name="Xu F."/>
            <person name="Jimenez-Gonzalez A."/>
            <person name="Einarsson E."/>
            <person name="Astvaldsson A."/>
            <person name="Peirasmaki D."/>
            <person name="Eckmann L."/>
            <person name="Andersson J.O."/>
            <person name="Svard S.G."/>
            <person name="Jerlstrom-Hultqvist J."/>
        </authorList>
    </citation>
    <scope>NUCLEOTIDE SEQUENCE [LARGE SCALE GENOMIC DNA]</scope>
    <source>
        <strain evidence="11 12">Roberts-Thomson</strain>
    </source>
</reference>
<evidence type="ECO:0000313" key="11">
    <source>
        <dbReference type="EMBL" id="TNJ26334.1"/>
    </source>
</evidence>
<feature type="compositionally biased region" description="Polar residues" evidence="9">
    <location>
        <begin position="264"/>
        <end position="278"/>
    </location>
</feature>
<evidence type="ECO:0000256" key="4">
    <source>
        <dbReference type="ARBA" id="ARBA00022676"/>
    </source>
</evidence>
<dbReference type="GO" id="GO:0097363">
    <property type="term" value="F:protein O-acetylglucosaminyltransferase activity"/>
    <property type="evidence" value="ECO:0007669"/>
    <property type="project" value="UniProtKB-EC"/>
</dbReference>
<dbReference type="EC" id="2.4.1.255" evidence="3"/>
<dbReference type="PROSITE" id="PS50005">
    <property type="entry name" value="TPR"/>
    <property type="match status" value="3"/>
</dbReference>
<protein>
    <recommendedName>
        <fullName evidence="3">protein O-GlcNAc transferase</fullName>
        <ecNumber evidence="3">2.4.1.255</ecNumber>
    </recommendedName>
</protein>
<comment type="similarity">
    <text evidence="2">Belongs to the glycosyltransferase 41 family. O-GlcNAc transferase subfamily.</text>
</comment>
<name>A0A4Z1SKZ8_GIAMU</name>
<evidence type="ECO:0000256" key="9">
    <source>
        <dbReference type="SAM" id="MobiDB-lite"/>
    </source>
</evidence>
<dbReference type="Gene3D" id="3.40.50.11380">
    <property type="match status" value="1"/>
</dbReference>
<keyword evidence="7 8" id="KW-0802">TPR repeat</keyword>
<organism evidence="11 12">
    <name type="scientific">Giardia muris</name>
    <dbReference type="NCBI Taxonomy" id="5742"/>
    <lineage>
        <taxon>Eukaryota</taxon>
        <taxon>Metamonada</taxon>
        <taxon>Diplomonadida</taxon>
        <taxon>Hexamitidae</taxon>
        <taxon>Giardiinae</taxon>
        <taxon>Giardia</taxon>
    </lineage>
</organism>
<evidence type="ECO:0000256" key="6">
    <source>
        <dbReference type="ARBA" id="ARBA00022737"/>
    </source>
</evidence>
<evidence type="ECO:0000256" key="5">
    <source>
        <dbReference type="ARBA" id="ARBA00022679"/>
    </source>
</evidence>
<evidence type="ECO:0000256" key="1">
    <source>
        <dbReference type="ARBA" id="ARBA00004922"/>
    </source>
</evidence>
<feature type="repeat" description="TPR" evidence="8">
    <location>
        <begin position="617"/>
        <end position="650"/>
    </location>
</feature>
<feature type="domain" description="O-GlcNAc transferase C-terminal" evidence="10">
    <location>
        <begin position="1241"/>
        <end position="1425"/>
    </location>
</feature>
<feature type="compositionally biased region" description="Low complexity" evidence="9">
    <location>
        <begin position="1119"/>
        <end position="1130"/>
    </location>
</feature>
<dbReference type="SUPFAM" id="SSF48452">
    <property type="entry name" value="TPR-like"/>
    <property type="match status" value="3"/>
</dbReference>
<feature type="region of interest" description="Disordered" evidence="9">
    <location>
        <begin position="224"/>
        <end position="282"/>
    </location>
</feature>
<dbReference type="Proteomes" id="UP000315496">
    <property type="component" value="Chromosome 5"/>
</dbReference>
<evidence type="ECO:0000259" key="10">
    <source>
        <dbReference type="Pfam" id="PF13844"/>
    </source>
</evidence>
<feature type="compositionally biased region" description="Polar residues" evidence="9">
    <location>
        <begin position="1131"/>
        <end position="1141"/>
    </location>
</feature>
<feature type="compositionally biased region" description="Polar residues" evidence="9">
    <location>
        <begin position="225"/>
        <end position="243"/>
    </location>
</feature>
<dbReference type="VEuPathDB" id="GiardiaDB:GMRT_13368"/>
<sequence>MFSRLALLFDRRSYTEAVLEASDCLSQSRAASERTLLHFVRGQAHIHLNHWLQASQDLEVANTGASDEHIVVREAICLAFATALLRLHLPSDSAAVLRKYIGDNDTQHDTSKARAYQLLAAIDLQEKRAAAAEKALKRVVSMLAAQTKDSFYSPGELPSEWLPFLKYGLNRQNLSLIVHNDLGICLHQRGCYAEALESLTSALHLLNEAEESCVSSLPSPILISTRPTSNPEASRGGSVSATTFEPCRKRNGTQDVSSGEYDGGSTNTEQTSRLSSRTEGPFSGQGLDPELCAMTHYNLAIMQLGQGKLSGAVRNFKEAIDYEPTFSRYVAYGIALQRQGNFLDATDAFCSALNQRREISAMGLGEVAFNLGTLISDEMGQPQKALEFFDESIEHFTSAEFHQGCMLAKISKANALTSVDIATEYLLALLDSVRKELAQAYDVSDVNIVSVPDVQEMEQAEEGRPVTSTASMYLLAPPEIGFNASTARYFERPLIESRLLAIYKGSERKYAAILFCKLGISYSRLHMPMYTPLAKKCFKLALKLNPECAPALNFYSEILLRDGLKNQAISNFLYCNRAYRSYAEPYYHIGNVLRAEGDHRKALQYYTKAIELNRRSVDAYLARGILHAETNRFEAAFADFQECLRLDPDNRHAFCNYMHVKQVLGIFYDYGADMRKMSQIISDCMTEYNYAANTHPKNPYTSSLQALPPLMPYHCYLYGLSNSQILFICKRFSDQNTQWTRSIAETSVLATPGITRSGSTLSLLKSASSLLLPGPGAITGSSPLVCQHGSAGNLKQRSQKMQSPVNSFNLRASMSASSYSNIPIRLAGSPPTAELLLKLKEGRSAFTYEHILEPMQRFLDRRARGAGHSEASGSGLDVLSFGTPLSIGILCNDVNATPTGQMLHAWLLHFDKAAAQVTIYSTAPSDDSQIRHEIETHCYGFVDLTGSEYRGNPLLCALRINADGIAVLLSMCQHNFSFEGKILALHPAPIQIDYWTHGGTTNGSYIDYILADRHCIPSTSTHLYAEHIIKMPMCFVCPSHSLHYTDIIFDEEQANILDIPLQEVHALLQREAGSDGPHISSGMSHSISGRMVAIGCVQRGGPGTTPNVFLDDSSEESSSESSGIASSMPSTSKKTSISLPSNDPITMNDRVLITGDILFYKIQLIRGGTSPLPSDDSKAIIKNLQPLLNAALKTKDIILPQTSLRMSPTPTLALNEKIDNPPERKDRSLKLELPLYRKNIRLLYNIPEDCFLFCTFNQIYKFSLETLHVMTDILRRVQNAYYAILKFPAASQQNIESFFVHNAPDVLPRIIFLNVLPISIEHVRRYLAVDVFVDTAKCNGSTIVLDALWAGVPVVTQAGQYLLTRKTASFLSTLGCDDLICSSWREVVNVSVRLAQDRAYQLDVRKRILRNRMALFDLSRWCRELVHSLTLTYYHWALGKCPVTFSTEKVLAHARAQGCLPVLRSV</sequence>